<dbReference type="InterPro" id="IPR001638">
    <property type="entry name" value="Solute-binding_3/MltF_N"/>
</dbReference>
<dbReference type="Gene3D" id="3.40.190.10">
    <property type="entry name" value="Periplasmic binding protein-like II"/>
    <property type="match status" value="2"/>
</dbReference>
<dbReference type="Proteomes" id="UP000185766">
    <property type="component" value="Unassembled WGS sequence"/>
</dbReference>
<feature type="domain" description="Solute-binding protein family 3/N-terminal" evidence="4">
    <location>
        <begin position="23"/>
        <end position="245"/>
    </location>
</feature>
<feature type="signal peptide" evidence="3">
    <location>
        <begin position="1"/>
        <end position="21"/>
    </location>
</feature>
<dbReference type="RefSeq" id="WP_217641965.1">
    <property type="nucleotide sequence ID" value="NZ_FOAS01000005.1"/>
</dbReference>
<organism evidence="5 6">
    <name type="scientific">Atopomonas hussainii</name>
    <dbReference type="NCBI Taxonomy" id="1429083"/>
    <lineage>
        <taxon>Bacteria</taxon>
        <taxon>Pseudomonadati</taxon>
        <taxon>Pseudomonadota</taxon>
        <taxon>Gammaproteobacteria</taxon>
        <taxon>Pseudomonadales</taxon>
        <taxon>Pseudomonadaceae</taxon>
        <taxon>Atopomonas</taxon>
    </lineage>
</organism>
<evidence type="ECO:0000313" key="5">
    <source>
        <dbReference type="EMBL" id="SEK82961.1"/>
    </source>
</evidence>
<keyword evidence="2 3" id="KW-0732">Signal</keyword>
<dbReference type="PANTHER" id="PTHR35936">
    <property type="entry name" value="MEMBRANE-BOUND LYTIC MUREIN TRANSGLYCOSYLASE F"/>
    <property type="match status" value="1"/>
</dbReference>
<gene>
    <name evidence="5" type="ORF">SAMN05216214_105188</name>
</gene>
<evidence type="ECO:0000256" key="2">
    <source>
        <dbReference type="ARBA" id="ARBA00022729"/>
    </source>
</evidence>
<reference evidence="5 6" key="1">
    <citation type="submission" date="2016-10" db="EMBL/GenBank/DDBJ databases">
        <authorList>
            <person name="de Groot N.N."/>
        </authorList>
    </citation>
    <scope>NUCLEOTIDE SEQUENCE [LARGE SCALE GENOMIC DNA]</scope>
    <source>
        <strain evidence="5 6">JCM 19513</strain>
    </source>
</reference>
<evidence type="ECO:0000259" key="4">
    <source>
        <dbReference type="SMART" id="SM00062"/>
    </source>
</evidence>
<accession>A0A1H7K7T6</accession>
<evidence type="ECO:0000256" key="1">
    <source>
        <dbReference type="ARBA" id="ARBA00010333"/>
    </source>
</evidence>
<dbReference type="SMART" id="SM00062">
    <property type="entry name" value="PBPb"/>
    <property type="match status" value="1"/>
</dbReference>
<comment type="similarity">
    <text evidence="1">Belongs to the bacterial solute-binding protein 3 family.</text>
</comment>
<dbReference type="AlphaFoldDB" id="A0A1H7K7T6"/>
<dbReference type="SUPFAM" id="SSF53850">
    <property type="entry name" value="Periplasmic binding protein-like II"/>
    <property type="match status" value="1"/>
</dbReference>
<proteinExistence type="inferred from homology"/>
<name>A0A1H7K7T6_9GAMM</name>
<dbReference type="STRING" id="1429083.GCA_001885685_01237"/>
<evidence type="ECO:0000256" key="3">
    <source>
        <dbReference type="SAM" id="SignalP"/>
    </source>
</evidence>
<dbReference type="EMBL" id="FOAS01000005">
    <property type="protein sequence ID" value="SEK82961.1"/>
    <property type="molecule type" value="Genomic_DNA"/>
</dbReference>
<feature type="chain" id="PRO_5010289298" evidence="3">
    <location>
        <begin position="22"/>
        <end position="247"/>
    </location>
</feature>
<keyword evidence="6" id="KW-1185">Reference proteome</keyword>
<sequence length="247" mass="27221">MSMRTRLLVLLLALLPLSSFAAEVKIANGEWSPYLSANLKKNGFVSDLVSQAFAREGMTVKYTFLPWKRGFEDTKAAKLDASIVWSKTAEREADFLYSDPVLDLQTVFFYSASKGFDWSDAASLKGKKLGGVTGYSYGFEDEEKTGAVNIQRISSAEANYTKLVDGRIDAVLEDLDVGLEMVQKMGLSDKVKHHDKAVVTRPYYLIVSKQAANGQAIIDAFNKGLKALREDGTFDSILAASRAGEYQ</sequence>
<evidence type="ECO:0000313" key="6">
    <source>
        <dbReference type="Proteomes" id="UP000185766"/>
    </source>
</evidence>
<dbReference type="PANTHER" id="PTHR35936:SF25">
    <property type="entry name" value="ABC TRANSPORTER SUBSTRATE-BINDING PROTEIN"/>
    <property type="match status" value="1"/>
</dbReference>
<protein>
    <submittedName>
        <fullName evidence="5">Polar amino acid transport system substrate-binding protein</fullName>
    </submittedName>
</protein>
<dbReference type="Pfam" id="PF00497">
    <property type="entry name" value="SBP_bac_3"/>
    <property type="match status" value="1"/>
</dbReference>